<evidence type="ECO:0000256" key="6">
    <source>
        <dbReference type="SAM" id="MobiDB-lite"/>
    </source>
</evidence>
<feature type="transmembrane region" description="Helical" evidence="7">
    <location>
        <begin position="12"/>
        <end position="30"/>
    </location>
</feature>
<dbReference type="PANTHER" id="PTHR46285:SF3">
    <property type="entry name" value="PROTEINASE INHIBITOR I4, SERPIN (DUF716)"/>
    <property type="match status" value="1"/>
</dbReference>
<feature type="region of interest" description="Disordered" evidence="6">
    <location>
        <begin position="292"/>
        <end position="312"/>
    </location>
</feature>
<comment type="similarity">
    <text evidence="2">Belongs to the TMEM45 family.</text>
</comment>
<dbReference type="EMBL" id="JAXQNO010000023">
    <property type="protein sequence ID" value="KAK4764996.1"/>
    <property type="molecule type" value="Genomic_DNA"/>
</dbReference>
<keyword evidence="4 7" id="KW-1133">Transmembrane helix</keyword>
<feature type="transmembrane region" description="Helical" evidence="7">
    <location>
        <begin position="160"/>
        <end position="181"/>
    </location>
</feature>
<dbReference type="Pfam" id="PF04819">
    <property type="entry name" value="DUF716"/>
    <property type="match status" value="1"/>
</dbReference>
<reference evidence="8 9" key="1">
    <citation type="journal article" date="2023" name="Hortic Res">
        <title>Pangenome of water caltrop reveals structural variations and asymmetric subgenome divergence after allopolyploidization.</title>
        <authorList>
            <person name="Zhang X."/>
            <person name="Chen Y."/>
            <person name="Wang L."/>
            <person name="Yuan Y."/>
            <person name="Fang M."/>
            <person name="Shi L."/>
            <person name="Lu R."/>
            <person name="Comes H.P."/>
            <person name="Ma Y."/>
            <person name="Chen Y."/>
            <person name="Huang G."/>
            <person name="Zhou Y."/>
            <person name="Zheng Z."/>
            <person name="Qiu Y."/>
        </authorList>
    </citation>
    <scope>NUCLEOTIDE SEQUENCE [LARGE SCALE GENOMIC DNA]</scope>
    <source>
        <strain evidence="8">F231</strain>
    </source>
</reference>
<evidence type="ECO:0000313" key="8">
    <source>
        <dbReference type="EMBL" id="KAK4764996.1"/>
    </source>
</evidence>
<name>A0AAN7KDM6_TRANT</name>
<keyword evidence="5 7" id="KW-0472">Membrane</keyword>
<evidence type="ECO:0000256" key="1">
    <source>
        <dbReference type="ARBA" id="ARBA00004141"/>
    </source>
</evidence>
<organism evidence="8 9">
    <name type="scientific">Trapa natans</name>
    <name type="common">Water chestnut</name>
    <dbReference type="NCBI Taxonomy" id="22666"/>
    <lineage>
        <taxon>Eukaryota</taxon>
        <taxon>Viridiplantae</taxon>
        <taxon>Streptophyta</taxon>
        <taxon>Embryophyta</taxon>
        <taxon>Tracheophyta</taxon>
        <taxon>Spermatophyta</taxon>
        <taxon>Magnoliopsida</taxon>
        <taxon>eudicotyledons</taxon>
        <taxon>Gunneridae</taxon>
        <taxon>Pentapetalae</taxon>
        <taxon>rosids</taxon>
        <taxon>malvids</taxon>
        <taxon>Myrtales</taxon>
        <taxon>Lythraceae</taxon>
        <taxon>Trapa</taxon>
    </lineage>
</organism>
<feature type="transmembrane region" description="Helical" evidence="7">
    <location>
        <begin position="91"/>
        <end position="110"/>
    </location>
</feature>
<sequence>MGTLVGHVAPGFGFFVIGVWHLFNHIRLYAGAPSSYSSLPWFPAPRLRHLELYLIMLGSYLSIAMELFIGPNRHQPLDTDGTIPSNHLHNFEHSLISLSFFVYAAFALLFDRLTSGGRDKTLPGTTVFGLTQLVGAVAFGQQLLLFHLHSADHMGVEGQYHLLLQLVIFVSLATTLIGIPLPRSFLVSFVRSASIMFQGIWLMIMGFMLWTPGLIPKGCFMNLEEGHLVVRCRSDEALHRAKSLVNIEFSWFLVCVTVFSVSVYLVLARIYGKDSFEYEAIHSESDDIELQKSNTTTKPALQDDGPSSKRFIHDVGKISGYSAGSDMER</sequence>
<comment type="subcellular location">
    <subcellularLocation>
        <location evidence="1">Membrane</location>
        <topology evidence="1">Multi-pass membrane protein</topology>
    </subcellularLocation>
</comment>
<evidence type="ECO:0000313" key="9">
    <source>
        <dbReference type="Proteomes" id="UP001346149"/>
    </source>
</evidence>
<feature type="transmembrane region" description="Helical" evidence="7">
    <location>
        <begin position="249"/>
        <end position="267"/>
    </location>
</feature>
<feature type="transmembrane region" description="Helical" evidence="7">
    <location>
        <begin position="50"/>
        <end position="71"/>
    </location>
</feature>
<feature type="transmembrane region" description="Helical" evidence="7">
    <location>
        <begin position="122"/>
        <end position="140"/>
    </location>
</feature>
<proteinExistence type="inferred from homology"/>
<gene>
    <name evidence="8" type="ORF">SAY86_026086</name>
</gene>
<dbReference type="PANTHER" id="PTHR46285">
    <property type="entry name" value="PROTEINASE INHIBITOR I4, SERPIN (DUF716)-RELATED"/>
    <property type="match status" value="1"/>
</dbReference>
<dbReference type="AlphaFoldDB" id="A0AAN7KDM6"/>
<evidence type="ECO:0000256" key="4">
    <source>
        <dbReference type="ARBA" id="ARBA00022989"/>
    </source>
</evidence>
<keyword evidence="3 7" id="KW-0812">Transmembrane</keyword>
<evidence type="ECO:0000256" key="5">
    <source>
        <dbReference type="ARBA" id="ARBA00023136"/>
    </source>
</evidence>
<comment type="caution">
    <text evidence="8">The sequence shown here is derived from an EMBL/GenBank/DDBJ whole genome shotgun (WGS) entry which is preliminary data.</text>
</comment>
<keyword evidence="9" id="KW-1185">Reference proteome</keyword>
<evidence type="ECO:0000256" key="7">
    <source>
        <dbReference type="SAM" id="Phobius"/>
    </source>
</evidence>
<protein>
    <submittedName>
        <fullName evidence="8">Uncharacterized protein</fullName>
    </submittedName>
</protein>
<accession>A0AAN7KDM6</accession>
<dbReference type="InterPro" id="IPR006904">
    <property type="entry name" value="DUF716"/>
</dbReference>
<dbReference type="GO" id="GO:0016020">
    <property type="term" value="C:membrane"/>
    <property type="evidence" value="ECO:0007669"/>
    <property type="project" value="UniProtKB-SubCell"/>
</dbReference>
<evidence type="ECO:0000256" key="2">
    <source>
        <dbReference type="ARBA" id="ARBA00006948"/>
    </source>
</evidence>
<dbReference type="Proteomes" id="UP001346149">
    <property type="component" value="Unassembled WGS sequence"/>
</dbReference>
<feature type="transmembrane region" description="Helical" evidence="7">
    <location>
        <begin position="193"/>
        <end position="215"/>
    </location>
</feature>
<evidence type="ECO:0000256" key="3">
    <source>
        <dbReference type="ARBA" id="ARBA00022692"/>
    </source>
</evidence>